<feature type="compositionally biased region" description="Basic and acidic residues" evidence="4">
    <location>
        <begin position="542"/>
        <end position="558"/>
    </location>
</feature>
<proteinExistence type="inferred from homology"/>
<feature type="compositionally biased region" description="Acidic residues" evidence="4">
    <location>
        <begin position="150"/>
        <end position="161"/>
    </location>
</feature>
<reference evidence="6 7" key="1">
    <citation type="journal article" date="2014" name="PLoS Genet.">
        <title>Analysis of the Phlebiopsis gigantea genome, transcriptome and secretome provides insight into its pioneer colonization strategies of wood.</title>
        <authorList>
            <person name="Hori C."/>
            <person name="Ishida T."/>
            <person name="Igarashi K."/>
            <person name="Samejima M."/>
            <person name="Suzuki H."/>
            <person name="Master E."/>
            <person name="Ferreira P."/>
            <person name="Ruiz-Duenas F.J."/>
            <person name="Held B."/>
            <person name="Canessa P."/>
            <person name="Larrondo L.F."/>
            <person name="Schmoll M."/>
            <person name="Druzhinina I.S."/>
            <person name="Kubicek C.P."/>
            <person name="Gaskell J.A."/>
            <person name="Kersten P."/>
            <person name="St John F."/>
            <person name="Glasner J."/>
            <person name="Sabat G."/>
            <person name="Splinter BonDurant S."/>
            <person name="Syed K."/>
            <person name="Yadav J."/>
            <person name="Mgbeahuruike A.C."/>
            <person name="Kovalchuk A."/>
            <person name="Asiegbu F.O."/>
            <person name="Lackner G."/>
            <person name="Hoffmeister D."/>
            <person name="Rencoret J."/>
            <person name="Gutierrez A."/>
            <person name="Sun H."/>
            <person name="Lindquist E."/>
            <person name="Barry K."/>
            <person name="Riley R."/>
            <person name="Grigoriev I.V."/>
            <person name="Henrissat B."/>
            <person name="Kues U."/>
            <person name="Berka R.M."/>
            <person name="Martinez A.T."/>
            <person name="Covert S.F."/>
            <person name="Blanchette R.A."/>
            <person name="Cullen D."/>
        </authorList>
    </citation>
    <scope>NUCLEOTIDE SEQUENCE [LARGE SCALE GENOMIC DNA]</scope>
    <source>
        <strain evidence="6 7">11061_1 CR5-6</strain>
    </source>
</reference>
<dbReference type="OrthoDB" id="1924577at2759"/>
<evidence type="ECO:0000313" key="6">
    <source>
        <dbReference type="EMBL" id="KIP02899.1"/>
    </source>
</evidence>
<feature type="compositionally biased region" description="Acidic residues" evidence="4">
    <location>
        <begin position="77"/>
        <end position="99"/>
    </location>
</feature>
<feature type="compositionally biased region" description="Acidic residues" evidence="4">
    <location>
        <begin position="58"/>
        <end position="68"/>
    </location>
</feature>
<feature type="region of interest" description="Disordered" evidence="4">
    <location>
        <begin position="441"/>
        <end position="559"/>
    </location>
</feature>
<dbReference type="GO" id="GO:0000462">
    <property type="term" value="P:maturation of SSU-rRNA from tricistronic rRNA transcript (SSU-rRNA, 5.8S rRNA, LSU-rRNA)"/>
    <property type="evidence" value="ECO:0007669"/>
    <property type="project" value="TreeGrafter"/>
</dbReference>
<feature type="compositionally biased region" description="Basic and acidic residues" evidence="4">
    <location>
        <begin position="478"/>
        <end position="499"/>
    </location>
</feature>
<dbReference type="Pfam" id="PF09368">
    <property type="entry name" value="Sas10"/>
    <property type="match status" value="1"/>
</dbReference>
<dbReference type="AlphaFoldDB" id="A0A0C3NE65"/>
<feature type="compositionally biased region" description="Basic residues" evidence="4">
    <location>
        <begin position="1"/>
        <end position="11"/>
    </location>
</feature>
<evidence type="ECO:0000256" key="3">
    <source>
        <dbReference type="ARBA" id="ARBA00023242"/>
    </source>
</evidence>
<dbReference type="InterPro" id="IPR018972">
    <property type="entry name" value="Sas10_C_dom"/>
</dbReference>
<feature type="compositionally biased region" description="Basic and acidic residues" evidence="4">
    <location>
        <begin position="20"/>
        <end position="34"/>
    </location>
</feature>
<feature type="region of interest" description="Disordered" evidence="4">
    <location>
        <begin position="571"/>
        <end position="618"/>
    </location>
</feature>
<feature type="region of interest" description="Disordered" evidence="4">
    <location>
        <begin position="1"/>
        <end position="170"/>
    </location>
</feature>
<dbReference type="HOGENOM" id="CLU_019106_0_0_1"/>
<evidence type="ECO:0000256" key="4">
    <source>
        <dbReference type="SAM" id="MobiDB-lite"/>
    </source>
</evidence>
<dbReference type="GO" id="GO:0032040">
    <property type="term" value="C:small-subunit processome"/>
    <property type="evidence" value="ECO:0007669"/>
    <property type="project" value="TreeGrafter"/>
</dbReference>
<dbReference type="STRING" id="745531.A0A0C3NE65"/>
<keyword evidence="3" id="KW-0539">Nucleus</keyword>
<dbReference type="Proteomes" id="UP000053257">
    <property type="component" value="Unassembled WGS sequence"/>
</dbReference>
<dbReference type="PANTHER" id="PTHR13237">
    <property type="entry name" value="SOMETHING ABOUT SILENCING PROTEIN 10-RELATED"/>
    <property type="match status" value="1"/>
</dbReference>
<comment type="subcellular location">
    <subcellularLocation>
        <location evidence="1">Nucleus</location>
    </subcellularLocation>
</comment>
<feature type="compositionally biased region" description="Basic residues" evidence="4">
    <location>
        <begin position="446"/>
        <end position="455"/>
    </location>
</feature>
<comment type="similarity">
    <text evidence="2">Belongs to the SAS10 family.</text>
</comment>
<evidence type="ECO:0000259" key="5">
    <source>
        <dbReference type="Pfam" id="PF09368"/>
    </source>
</evidence>
<organism evidence="6 7">
    <name type="scientific">Phlebiopsis gigantea (strain 11061_1 CR5-6)</name>
    <name type="common">White-rot fungus</name>
    <name type="synonym">Peniophora gigantea</name>
    <dbReference type="NCBI Taxonomy" id="745531"/>
    <lineage>
        <taxon>Eukaryota</taxon>
        <taxon>Fungi</taxon>
        <taxon>Dikarya</taxon>
        <taxon>Basidiomycota</taxon>
        <taxon>Agaricomycotina</taxon>
        <taxon>Agaricomycetes</taxon>
        <taxon>Polyporales</taxon>
        <taxon>Phanerochaetaceae</taxon>
        <taxon>Phlebiopsis</taxon>
    </lineage>
</organism>
<feature type="region of interest" description="Disordered" evidence="4">
    <location>
        <begin position="361"/>
        <end position="428"/>
    </location>
</feature>
<gene>
    <name evidence="6" type="ORF">PHLGIDRAFT_32022</name>
</gene>
<feature type="compositionally biased region" description="Acidic residues" evidence="4">
    <location>
        <begin position="121"/>
        <end position="132"/>
    </location>
</feature>
<dbReference type="PANTHER" id="PTHR13237:SF8">
    <property type="entry name" value="SOMETHING ABOUT SILENCING PROTEIN 10"/>
    <property type="match status" value="1"/>
</dbReference>
<evidence type="ECO:0000256" key="2">
    <source>
        <dbReference type="ARBA" id="ARBA00010979"/>
    </source>
</evidence>
<accession>A0A0C3NE65</accession>
<protein>
    <recommendedName>
        <fullName evidence="5">Sas10 C-terminal domain-containing protein</fullName>
    </recommendedName>
</protein>
<feature type="compositionally biased region" description="Basic residues" evidence="4">
    <location>
        <begin position="592"/>
        <end position="618"/>
    </location>
</feature>
<keyword evidence="7" id="KW-1185">Reference proteome</keyword>
<sequence>MARKHGAKPKQSRSLPRSVNRKDASMKKWNKLEDIPMDEEDEFQASRDQILLDGEDLRSDDEGDEEEVFALKGIPGDESDEDEDEGQSSEDEEDEEELPTDPGPSTRKAKKGKQSKPPASSEEESGSEDEEESWGRSKANYYSSNAGQLDSDDEEANELEEQEAKRLQAKARDAMTDADFGLEDPIEATREQEDDFVEPAAPVIQKLPKDKTALLRHLEKTNPEALALAGDWDDAAHLLAKTQAKIVLLEGEDSLDKISSGMIHLYYQALLQYATTLAFYLYLRASEKYAQRPELLCAHPVMSRLLTFKQSIATLEDLGVGVEDEDDDDLDESELEDEDELGLAELQSLLADMDELTAIDKQSPVAKARKEKKKAISTVAAEEPPKKRRKTAPGAGPTAAVPKFDLEEPDFPTKPRASARATRSADGDAYGELTVLQAADAQDKAAKKKSLRFHTAKIESASARRERARANAGGDDDIPWKERKKEREVRAKKEAEKTRGMGGADLDDEEPELLPESGKKRRRDEEGSGSEDDADPEGYYDLVRRQSKENKQQKKDEYEATLAMAKEGIMTKDTVEGPRSVSRAILKNRGLTPHRSKSVRNPRVKKRQRYEKAKKRVSSQKAVYKGGIAATGRYDGEKTGITKVIKGYKVG</sequence>
<evidence type="ECO:0000256" key="1">
    <source>
        <dbReference type="ARBA" id="ARBA00004123"/>
    </source>
</evidence>
<name>A0A0C3NE65_PHLG1</name>
<dbReference type="EMBL" id="KN840646">
    <property type="protein sequence ID" value="KIP02899.1"/>
    <property type="molecule type" value="Genomic_DNA"/>
</dbReference>
<feature type="domain" description="Sas10 C-terminal" evidence="5">
    <location>
        <begin position="576"/>
        <end position="649"/>
    </location>
</feature>
<feature type="compositionally biased region" description="Acidic residues" evidence="4">
    <location>
        <begin position="527"/>
        <end position="538"/>
    </location>
</feature>
<evidence type="ECO:0000313" key="7">
    <source>
        <dbReference type="Proteomes" id="UP000053257"/>
    </source>
</evidence>